<protein>
    <submittedName>
        <fullName evidence="1">Uncharacterized protein</fullName>
    </submittedName>
</protein>
<name>A0ABP4V6D4_9ACTN</name>
<evidence type="ECO:0000313" key="1">
    <source>
        <dbReference type="EMBL" id="GAA1717478.1"/>
    </source>
</evidence>
<gene>
    <name evidence="1" type="ORF">GCM10009831_29330</name>
</gene>
<dbReference type="Proteomes" id="UP001500383">
    <property type="component" value="Unassembled WGS sequence"/>
</dbReference>
<evidence type="ECO:0000313" key="2">
    <source>
        <dbReference type="Proteomes" id="UP001500383"/>
    </source>
</evidence>
<comment type="caution">
    <text evidence="1">The sequence shown here is derived from an EMBL/GenBank/DDBJ whole genome shotgun (WGS) entry which is preliminary data.</text>
</comment>
<reference evidence="2" key="1">
    <citation type="journal article" date="2019" name="Int. J. Syst. Evol. Microbiol.">
        <title>The Global Catalogue of Microorganisms (GCM) 10K type strain sequencing project: providing services to taxonomists for standard genome sequencing and annotation.</title>
        <authorList>
            <consortium name="The Broad Institute Genomics Platform"/>
            <consortium name="The Broad Institute Genome Sequencing Center for Infectious Disease"/>
            <person name="Wu L."/>
            <person name="Ma J."/>
        </authorList>
    </citation>
    <scope>NUCLEOTIDE SEQUENCE [LARGE SCALE GENOMIC DNA]</scope>
    <source>
        <strain evidence="2">JCM 16002</strain>
    </source>
</reference>
<sequence>MCHGREREGDGGRHGHPGHYDLRLLCDVRTTCGVTQTICTNSQVRYRTDHKTPVTCPGGSG</sequence>
<accession>A0ABP4V6D4</accession>
<keyword evidence="2" id="KW-1185">Reference proteome</keyword>
<proteinExistence type="predicted"/>
<dbReference type="EMBL" id="BAAAQG010000015">
    <property type="protein sequence ID" value="GAA1717478.1"/>
    <property type="molecule type" value="Genomic_DNA"/>
</dbReference>
<organism evidence="1 2">
    <name type="scientific">Dietzia cercidiphylli</name>
    <dbReference type="NCBI Taxonomy" id="498199"/>
    <lineage>
        <taxon>Bacteria</taxon>
        <taxon>Bacillati</taxon>
        <taxon>Actinomycetota</taxon>
        <taxon>Actinomycetes</taxon>
        <taxon>Mycobacteriales</taxon>
        <taxon>Dietziaceae</taxon>
        <taxon>Dietzia</taxon>
    </lineage>
</organism>